<sequence length="372" mass="41796">MIRWVKLSVFPLDSCVARYSISFAGLKLRLNEIFEDGQVTPAVMQIERALRIYDMGKNCGRAPVTIKDKGIAVVACTAIGYAVVRQDPAIVALEKNLVAKREKASRQEECLKVIELHEEDARRIDALDKNRIRSCMQPDKQGKVLVWSFDRLRWRREERVLQIEANILRWIWNYAGMTGVSSEAPRTIPKAGLVIVGRRAGRADRPAVSASVEYGTEKFVEEASGIPRRDELFITTKLPLKNAGLDYFDLVCELWLIAKTIVPSDDGTAVVPGTLASQRGIVWPENPDSHGQVRLDETGNFNDTWAEMKKVLANGKVKAIGLSNFSVRRTYLCMGGGRLLNESTEHCVNMTGQEKELYLGIRMHSYLVQNEC</sequence>
<dbReference type="Proteomes" id="UP000719766">
    <property type="component" value="Unassembled WGS sequence"/>
</dbReference>
<protein>
    <submittedName>
        <fullName evidence="1">Uncharacterized protein</fullName>
    </submittedName>
</protein>
<organism evidence="1 2">
    <name type="scientific">Suillus plorans</name>
    <dbReference type="NCBI Taxonomy" id="116603"/>
    <lineage>
        <taxon>Eukaryota</taxon>
        <taxon>Fungi</taxon>
        <taxon>Dikarya</taxon>
        <taxon>Basidiomycota</taxon>
        <taxon>Agaricomycotina</taxon>
        <taxon>Agaricomycetes</taxon>
        <taxon>Agaricomycetidae</taxon>
        <taxon>Boletales</taxon>
        <taxon>Suillineae</taxon>
        <taxon>Suillaceae</taxon>
        <taxon>Suillus</taxon>
    </lineage>
</organism>
<proteinExistence type="predicted"/>
<dbReference type="PROSITE" id="PS00062">
    <property type="entry name" value="ALDOKETO_REDUCTASE_2"/>
    <property type="match status" value="1"/>
</dbReference>
<dbReference type="OrthoDB" id="416253at2759"/>
<comment type="caution">
    <text evidence="1">The sequence shown here is derived from an EMBL/GenBank/DDBJ whole genome shotgun (WGS) entry which is preliminary data.</text>
</comment>
<dbReference type="SUPFAM" id="SSF51430">
    <property type="entry name" value="NAD(P)-linked oxidoreductase"/>
    <property type="match status" value="1"/>
</dbReference>
<keyword evidence="2" id="KW-1185">Reference proteome</keyword>
<dbReference type="GeneID" id="64593286"/>
<name>A0A9P7E3L8_9AGAM</name>
<dbReference type="GO" id="GO:0016491">
    <property type="term" value="F:oxidoreductase activity"/>
    <property type="evidence" value="ECO:0007669"/>
    <property type="project" value="InterPro"/>
</dbReference>
<dbReference type="EMBL" id="JABBWE010000001">
    <property type="protein sequence ID" value="KAG1810329.1"/>
    <property type="molecule type" value="Genomic_DNA"/>
</dbReference>
<evidence type="ECO:0000313" key="2">
    <source>
        <dbReference type="Proteomes" id="UP000719766"/>
    </source>
</evidence>
<gene>
    <name evidence="1" type="ORF">HD556DRAFT_1302655</name>
</gene>
<evidence type="ECO:0000313" key="1">
    <source>
        <dbReference type="EMBL" id="KAG1810329.1"/>
    </source>
</evidence>
<dbReference type="AlphaFoldDB" id="A0A9P7E3L8"/>
<accession>A0A9P7E3L8</accession>
<dbReference type="InterPro" id="IPR018170">
    <property type="entry name" value="Aldo/ket_reductase_CS"/>
</dbReference>
<dbReference type="InterPro" id="IPR036812">
    <property type="entry name" value="NAD(P)_OxRdtase_dom_sf"/>
</dbReference>
<dbReference type="RefSeq" id="XP_041167994.1">
    <property type="nucleotide sequence ID" value="XM_041299522.1"/>
</dbReference>
<reference evidence="1" key="1">
    <citation type="journal article" date="2020" name="New Phytol.">
        <title>Comparative genomics reveals dynamic genome evolution in host specialist ectomycorrhizal fungi.</title>
        <authorList>
            <person name="Lofgren L.A."/>
            <person name="Nguyen N.H."/>
            <person name="Vilgalys R."/>
            <person name="Ruytinx J."/>
            <person name="Liao H.L."/>
            <person name="Branco S."/>
            <person name="Kuo A."/>
            <person name="LaButti K."/>
            <person name="Lipzen A."/>
            <person name="Andreopoulos W."/>
            <person name="Pangilinan J."/>
            <person name="Riley R."/>
            <person name="Hundley H."/>
            <person name="Na H."/>
            <person name="Barry K."/>
            <person name="Grigoriev I.V."/>
            <person name="Stajich J.E."/>
            <person name="Kennedy P.G."/>
        </authorList>
    </citation>
    <scope>NUCLEOTIDE SEQUENCE</scope>
    <source>
        <strain evidence="1">S12</strain>
    </source>
</reference>
<dbReference type="Gene3D" id="3.20.20.100">
    <property type="entry name" value="NADP-dependent oxidoreductase domain"/>
    <property type="match status" value="1"/>
</dbReference>